<protein>
    <submittedName>
        <fullName evidence="3">Putative transcription factor iiic-like protein</fullName>
    </submittedName>
</protein>
<dbReference type="PANTHER" id="PTHR14689">
    <property type="entry name" value="PHORBOL-ESTER_DAG-TYPE DOMAIN-CONTAINING PROTEIN"/>
    <property type="match status" value="1"/>
</dbReference>
<feature type="domain" description="DUF4211" evidence="2">
    <location>
        <begin position="404"/>
        <end position="546"/>
    </location>
</feature>
<evidence type="ECO:0000313" key="4">
    <source>
        <dbReference type="Proteomes" id="UP000285405"/>
    </source>
</evidence>
<proteinExistence type="predicted"/>
<dbReference type="OrthoDB" id="21499at2759"/>
<name>A0A420IKT3_9PEZI</name>
<dbReference type="EMBL" id="MCBR01008062">
    <property type="protein sequence ID" value="RKF75164.1"/>
    <property type="molecule type" value="Genomic_DNA"/>
</dbReference>
<feature type="compositionally biased region" description="Basic and acidic residues" evidence="1">
    <location>
        <begin position="153"/>
        <end position="171"/>
    </location>
</feature>
<dbReference type="AlphaFoldDB" id="A0A420IKT3"/>
<reference evidence="3 4" key="1">
    <citation type="journal article" date="2018" name="BMC Genomics">
        <title>Comparative genome analyses reveal sequence features reflecting distinct modes of host-adaptation between dicot and monocot powdery mildew.</title>
        <authorList>
            <person name="Wu Y."/>
            <person name="Ma X."/>
            <person name="Pan Z."/>
            <person name="Kale S.D."/>
            <person name="Song Y."/>
            <person name="King H."/>
            <person name="Zhang Q."/>
            <person name="Presley C."/>
            <person name="Deng X."/>
            <person name="Wei C.I."/>
            <person name="Xiao S."/>
        </authorList>
    </citation>
    <scope>NUCLEOTIDE SEQUENCE [LARGE SCALE GENOMIC DNA]</scope>
    <source>
        <strain evidence="3">UCSC1</strain>
    </source>
</reference>
<dbReference type="InterPro" id="IPR025451">
    <property type="entry name" value="DUF4211"/>
</dbReference>
<evidence type="ECO:0000313" key="3">
    <source>
        <dbReference type="EMBL" id="RKF75164.1"/>
    </source>
</evidence>
<accession>A0A420IKT3</accession>
<feature type="region of interest" description="Disordered" evidence="1">
    <location>
        <begin position="131"/>
        <end position="171"/>
    </location>
</feature>
<dbReference type="Proteomes" id="UP000285405">
    <property type="component" value="Unassembled WGS sequence"/>
</dbReference>
<sequence length="668" mass="76340">MPRSNLVRKAHRKHQTRLNFEPVIDNFPDQTSPLVVKKVTALRLPAVLSSESHRREIDPESGCAQISMCEPKIYDANPSPQNSRPPQVELKISKFGGKPKQQNMEGGTISAQLIPYTSIFHAIRRDSLRKSKITGDSSEGSAVESDSPSQKSYLEKPKETGNHNEESDLKYREAPDLLGTNTVTTNEIILHEKNKAAIHTIRKKPQIIISSIKKSRPHLGAKRNIVLSSSSEDDLSIISTGASKDLSHRSSFSPLKRRRAIVVESDDENTLQKDFEIQPFVRTIEDTDDSDDIVSPTRRNRNKRINEAKAITEQESGKLVQKHYTRQQRNRKHRSIKEKAFELMKRKRAGENIDTLTGSESSGSENLDDEFEVLSTFDDDDEIVNQDKTHNQKDQEYRDDTELDFVVNDDEGNLGIPSHMTSVPLEFTHAAHKPLKEHFRDTVEWMVKNKLHSAFARDDEIYLQAFKKLDDVCLGLAKSKFTSTQWTQDFTSAIWTLPYFTSGPLLKGEGYNSCTGIPKCDACNHKKHIPTSFVQLHGQAYNRKTLVKINNYSRSSGKASGRRKEKIESKKFQWFVGSTCKKNAQYSHSLIHWKYSLNEWVISALSQEGHLDSEKIAERNKMKPTQVDDHANQLVDDWEERGIIKSLYRDWKTQRTIAEDVIENIRRF</sequence>
<dbReference type="Pfam" id="PF13926">
    <property type="entry name" value="DUF4211"/>
    <property type="match status" value="1"/>
</dbReference>
<gene>
    <name evidence="3" type="ORF">GcC1_080002</name>
</gene>
<evidence type="ECO:0000256" key="1">
    <source>
        <dbReference type="SAM" id="MobiDB-lite"/>
    </source>
</evidence>
<feature type="compositionally biased region" description="Polar residues" evidence="1">
    <location>
        <begin position="134"/>
        <end position="152"/>
    </location>
</feature>
<evidence type="ECO:0000259" key="2">
    <source>
        <dbReference type="Pfam" id="PF13926"/>
    </source>
</evidence>
<organism evidence="3 4">
    <name type="scientific">Golovinomyces cichoracearum</name>
    <dbReference type="NCBI Taxonomy" id="62708"/>
    <lineage>
        <taxon>Eukaryota</taxon>
        <taxon>Fungi</taxon>
        <taxon>Dikarya</taxon>
        <taxon>Ascomycota</taxon>
        <taxon>Pezizomycotina</taxon>
        <taxon>Leotiomycetes</taxon>
        <taxon>Erysiphales</taxon>
        <taxon>Erysiphaceae</taxon>
        <taxon>Golovinomyces</taxon>
    </lineage>
</organism>
<dbReference type="GO" id="GO:0005634">
    <property type="term" value="C:nucleus"/>
    <property type="evidence" value="ECO:0007669"/>
    <property type="project" value="TreeGrafter"/>
</dbReference>
<comment type="caution">
    <text evidence="3">The sequence shown here is derived from an EMBL/GenBank/DDBJ whole genome shotgun (WGS) entry which is preliminary data.</text>
</comment>
<dbReference type="PANTHER" id="PTHR14689:SF0">
    <property type="entry name" value="COILED-COIL DOMAIN-CONTAINING PROTEIN 82"/>
    <property type="match status" value="1"/>
</dbReference>